<dbReference type="CDD" id="cd00130">
    <property type="entry name" value="PAS"/>
    <property type="match status" value="1"/>
</dbReference>
<dbReference type="Gene3D" id="3.30.565.10">
    <property type="entry name" value="Histidine kinase-like ATPase, C-terminal domain"/>
    <property type="match status" value="1"/>
</dbReference>
<evidence type="ECO:0000259" key="10">
    <source>
        <dbReference type="PROSITE" id="PS50113"/>
    </source>
</evidence>
<dbReference type="InterPro" id="IPR003661">
    <property type="entry name" value="HisK_dim/P_dom"/>
</dbReference>
<evidence type="ECO:0000256" key="5">
    <source>
        <dbReference type="ARBA" id="ARBA00022777"/>
    </source>
</evidence>
<dbReference type="OrthoDB" id="303614at2759"/>
<dbReference type="Pfam" id="PF13188">
    <property type="entry name" value="PAS_8"/>
    <property type="match status" value="2"/>
</dbReference>
<accession>A0A7C8MA14</accession>
<feature type="region of interest" description="Disordered" evidence="7">
    <location>
        <begin position="840"/>
        <end position="859"/>
    </location>
</feature>
<dbReference type="SUPFAM" id="SSF55785">
    <property type="entry name" value="PYP-like sensor domain (PAS domain)"/>
    <property type="match status" value="2"/>
</dbReference>
<dbReference type="SMART" id="SM00387">
    <property type="entry name" value="HATPase_c"/>
    <property type="match status" value="1"/>
</dbReference>
<keyword evidence="3 6" id="KW-0597">Phosphoprotein</keyword>
<comment type="caution">
    <text evidence="11">The sequence shown here is derived from an EMBL/GenBank/DDBJ whole genome shotgun (WGS) entry which is preliminary data.</text>
</comment>
<feature type="compositionally biased region" description="Basic and acidic residues" evidence="7">
    <location>
        <begin position="98"/>
        <end position="111"/>
    </location>
</feature>
<dbReference type="PRINTS" id="PR00344">
    <property type="entry name" value="BCTRLSENSOR"/>
</dbReference>
<dbReference type="NCBIfam" id="TIGR00229">
    <property type="entry name" value="sensory_box"/>
    <property type="match status" value="1"/>
</dbReference>
<organism evidence="11 12">
    <name type="scientific">Massariosphaeria phaeospora</name>
    <dbReference type="NCBI Taxonomy" id="100035"/>
    <lineage>
        <taxon>Eukaryota</taxon>
        <taxon>Fungi</taxon>
        <taxon>Dikarya</taxon>
        <taxon>Ascomycota</taxon>
        <taxon>Pezizomycotina</taxon>
        <taxon>Dothideomycetes</taxon>
        <taxon>Pleosporomycetidae</taxon>
        <taxon>Pleosporales</taxon>
        <taxon>Pleosporales incertae sedis</taxon>
        <taxon>Massariosphaeria</taxon>
    </lineage>
</organism>
<sequence length="911" mass="101342">MSTGREPTLDLDALESDLAPLFVIRVGSEQIPFEILFSNAAFRSRDFGAVVLAKGRNALLFRSWAQAVGPFDRTHDLGGYIWTAELAGKERSWKAVRVEQDHEAHGEEKQSASKPKAPGQQPQFGGTDAIAQLQSIRTMMEMSDVGVFEFDPSGRLISANKAWYRLSSHPEGPEGLADQFSFMDIIHPEDLALVMSAWNTLAQGSPVTFEMRWKPREDSTDVVGWVLSACVPVFDEDGKLIRIAGNIIDISAQKQSEKAAVSRLEALEQVRLSELRFARFTELAPIAIYIYTPHKGINYVNNQFYELTGHPRGGSKPPQWSHIVSQKDIESWEQEWFGPAERNKVKHLQFRLKKTWTDQEGFCSEIWVEGSSCPELDDEGNTISIMGTLFDISRFKWAESVQRRRVEEALESKRQKEDFIDMTSHELRNPLSAVVQCADSVIATLRQLSLHQYTAMHPALDAAAKEIDVCIESLGTIVSCSLHQKRIIDDVLILSKLDSNLLLITPIRVQPANVVSEVLRMFDLECNGLKISLEFKEDDSLRGFEWVMLDPSRLVQVLLNLVTNAIKFTKDRPTRRITVTVGGSRERLPRSWNSVTFTSSDTTAEDSTKTIDLPEWGEGKKAFLWLTVQDTGCGMSLAEQKKLFARFSQTTPRTHIKYGGSGLGLFISKSLAALQGGSIGVHSNANVGSTFAFFVATRIAQAPAHLTGSFLRPPLDSIEEAMKEARLNILIVEDNIINQKVLARQLEKLGCVVHVAGNGVEALEWLRGSIYWQGHTSNEDDTDTDTATYDPRTTAKPRSSTNPTKPHLDIILLDIEMPIMNGLSCARLIRDYEQQGLLAAPASPQADSRARRPSASEAQPTLRLPILAVSANARSEQMKSAVDAGMDDAITKPFRVRELWVKMAGLVGRVG</sequence>
<evidence type="ECO:0000259" key="8">
    <source>
        <dbReference type="PROSITE" id="PS50109"/>
    </source>
</evidence>
<dbReference type="SMART" id="SM00448">
    <property type="entry name" value="REC"/>
    <property type="match status" value="1"/>
</dbReference>
<dbReference type="Pfam" id="PF02518">
    <property type="entry name" value="HATPase_c"/>
    <property type="match status" value="1"/>
</dbReference>
<dbReference type="CDD" id="cd00082">
    <property type="entry name" value="HisKA"/>
    <property type="match status" value="1"/>
</dbReference>
<dbReference type="InterPro" id="IPR036097">
    <property type="entry name" value="HisK_dim/P_sf"/>
</dbReference>
<name>A0A7C8MA14_9PLEO</name>
<dbReference type="InterPro" id="IPR013655">
    <property type="entry name" value="PAS_fold_3"/>
</dbReference>
<dbReference type="GO" id="GO:0000155">
    <property type="term" value="F:phosphorelay sensor kinase activity"/>
    <property type="evidence" value="ECO:0007669"/>
    <property type="project" value="InterPro"/>
</dbReference>
<dbReference type="PANTHER" id="PTHR43047">
    <property type="entry name" value="TWO-COMPONENT HISTIDINE PROTEIN KINASE"/>
    <property type="match status" value="1"/>
</dbReference>
<dbReference type="Gene3D" id="3.40.50.2300">
    <property type="match status" value="1"/>
</dbReference>
<dbReference type="InterPro" id="IPR000014">
    <property type="entry name" value="PAS"/>
</dbReference>
<dbReference type="SUPFAM" id="SSF52172">
    <property type="entry name" value="CheY-like"/>
    <property type="match status" value="1"/>
</dbReference>
<feature type="domain" description="Histidine kinase" evidence="8">
    <location>
        <begin position="422"/>
        <end position="699"/>
    </location>
</feature>
<comment type="catalytic activity">
    <reaction evidence="1">
        <text>ATP + protein L-histidine = ADP + protein N-phospho-L-histidine.</text>
        <dbReference type="EC" id="2.7.13.3"/>
    </reaction>
</comment>
<dbReference type="InterPro" id="IPR003594">
    <property type="entry name" value="HATPase_dom"/>
</dbReference>
<evidence type="ECO:0000256" key="2">
    <source>
        <dbReference type="ARBA" id="ARBA00012438"/>
    </source>
</evidence>
<feature type="compositionally biased region" description="Low complexity" evidence="7">
    <location>
        <begin position="785"/>
        <end position="794"/>
    </location>
</feature>
<protein>
    <recommendedName>
        <fullName evidence="2">histidine kinase</fullName>
        <ecNumber evidence="2">2.7.13.3</ecNumber>
    </recommendedName>
</protein>
<dbReference type="Gene3D" id="3.30.450.20">
    <property type="entry name" value="PAS domain"/>
    <property type="match status" value="2"/>
</dbReference>
<dbReference type="PROSITE" id="PS50113">
    <property type="entry name" value="PAC"/>
    <property type="match status" value="1"/>
</dbReference>
<evidence type="ECO:0000256" key="1">
    <source>
        <dbReference type="ARBA" id="ARBA00000085"/>
    </source>
</evidence>
<dbReference type="InterPro" id="IPR005467">
    <property type="entry name" value="His_kinase_dom"/>
</dbReference>
<feature type="domain" description="Response regulatory" evidence="9">
    <location>
        <begin position="728"/>
        <end position="907"/>
    </location>
</feature>
<dbReference type="PROSITE" id="PS50110">
    <property type="entry name" value="RESPONSE_REGULATORY"/>
    <property type="match status" value="1"/>
</dbReference>
<evidence type="ECO:0000259" key="9">
    <source>
        <dbReference type="PROSITE" id="PS50110"/>
    </source>
</evidence>
<dbReference type="InterPro" id="IPR000700">
    <property type="entry name" value="PAS-assoc_C"/>
</dbReference>
<dbReference type="InterPro" id="IPR004358">
    <property type="entry name" value="Sig_transdc_His_kin-like_C"/>
</dbReference>
<dbReference type="PROSITE" id="PS50109">
    <property type="entry name" value="HIS_KIN"/>
    <property type="match status" value="1"/>
</dbReference>
<reference evidence="11 12" key="1">
    <citation type="submission" date="2020-01" db="EMBL/GenBank/DDBJ databases">
        <authorList>
            <consortium name="DOE Joint Genome Institute"/>
            <person name="Haridas S."/>
            <person name="Albert R."/>
            <person name="Binder M."/>
            <person name="Bloem J."/>
            <person name="Labutti K."/>
            <person name="Salamov A."/>
            <person name="Andreopoulos B."/>
            <person name="Baker S.E."/>
            <person name="Barry K."/>
            <person name="Bills G."/>
            <person name="Bluhm B.H."/>
            <person name="Cannon C."/>
            <person name="Castanera R."/>
            <person name="Culley D.E."/>
            <person name="Daum C."/>
            <person name="Ezra D."/>
            <person name="Gonzalez J.B."/>
            <person name="Henrissat B."/>
            <person name="Kuo A."/>
            <person name="Liang C."/>
            <person name="Lipzen A."/>
            <person name="Lutzoni F."/>
            <person name="Magnuson J."/>
            <person name="Mondo S."/>
            <person name="Nolan M."/>
            <person name="Ohm R."/>
            <person name="Pangilinan J."/>
            <person name="Park H.-J.H."/>
            <person name="Ramirez L."/>
            <person name="Alfaro M."/>
            <person name="Sun H."/>
            <person name="Tritt A."/>
            <person name="Yoshinaga Y."/>
            <person name="Zwiers L.-H.L."/>
            <person name="Turgeon B.G."/>
            <person name="Goodwin S.B."/>
            <person name="Spatafora J.W."/>
            <person name="Crous P.W."/>
            <person name="Grigoriev I.V."/>
        </authorList>
    </citation>
    <scope>NUCLEOTIDE SEQUENCE [LARGE SCALE GENOMIC DNA]</scope>
    <source>
        <strain evidence="11 12">CBS 611.86</strain>
    </source>
</reference>
<dbReference type="InterPro" id="IPR036890">
    <property type="entry name" value="HATPase_C_sf"/>
</dbReference>
<evidence type="ECO:0000256" key="7">
    <source>
        <dbReference type="SAM" id="MobiDB-lite"/>
    </source>
</evidence>
<gene>
    <name evidence="11" type="ORF">BDV95DRAFT_676451</name>
</gene>
<evidence type="ECO:0000256" key="3">
    <source>
        <dbReference type="ARBA" id="ARBA00022553"/>
    </source>
</evidence>
<feature type="modified residue" description="4-aspartylphosphate" evidence="6">
    <location>
        <position position="814"/>
    </location>
</feature>
<evidence type="ECO:0000256" key="4">
    <source>
        <dbReference type="ARBA" id="ARBA00022679"/>
    </source>
</evidence>
<proteinExistence type="predicted"/>
<dbReference type="CDD" id="cd17546">
    <property type="entry name" value="REC_hyHK_CKI1_RcsC-like"/>
    <property type="match status" value="1"/>
</dbReference>
<dbReference type="InterPro" id="IPR035965">
    <property type="entry name" value="PAS-like_dom_sf"/>
</dbReference>
<dbReference type="Proteomes" id="UP000481861">
    <property type="component" value="Unassembled WGS sequence"/>
</dbReference>
<keyword evidence="4" id="KW-0808">Transferase</keyword>
<feature type="domain" description="PAC" evidence="10">
    <location>
        <begin position="207"/>
        <end position="262"/>
    </location>
</feature>
<dbReference type="AlphaFoldDB" id="A0A7C8MA14"/>
<dbReference type="Gene3D" id="1.10.287.130">
    <property type="match status" value="1"/>
</dbReference>
<dbReference type="InterPro" id="IPR001789">
    <property type="entry name" value="Sig_transdc_resp-reg_receiver"/>
</dbReference>
<keyword evidence="12" id="KW-1185">Reference proteome</keyword>
<evidence type="ECO:0000256" key="6">
    <source>
        <dbReference type="PROSITE-ProRule" id="PRU00169"/>
    </source>
</evidence>
<feature type="region of interest" description="Disordered" evidence="7">
    <location>
        <begin position="776"/>
        <end position="803"/>
    </location>
</feature>
<feature type="region of interest" description="Disordered" evidence="7">
    <location>
        <begin position="98"/>
        <end position="125"/>
    </location>
</feature>
<evidence type="ECO:0000313" key="11">
    <source>
        <dbReference type="EMBL" id="KAF2873238.1"/>
    </source>
</evidence>
<dbReference type="SUPFAM" id="SSF55874">
    <property type="entry name" value="ATPase domain of HSP90 chaperone/DNA topoisomerase II/histidine kinase"/>
    <property type="match status" value="1"/>
</dbReference>
<dbReference type="SMART" id="SM00388">
    <property type="entry name" value="HisKA"/>
    <property type="match status" value="1"/>
</dbReference>
<dbReference type="SUPFAM" id="SSF47384">
    <property type="entry name" value="Homodimeric domain of signal transducing histidine kinase"/>
    <property type="match status" value="1"/>
</dbReference>
<keyword evidence="5" id="KW-0418">Kinase</keyword>
<dbReference type="InterPro" id="IPR011006">
    <property type="entry name" value="CheY-like_superfamily"/>
</dbReference>
<evidence type="ECO:0000313" key="12">
    <source>
        <dbReference type="Proteomes" id="UP000481861"/>
    </source>
</evidence>
<dbReference type="EMBL" id="JAADJZ010000008">
    <property type="protein sequence ID" value="KAF2873238.1"/>
    <property type="molecule type" value="Genomic_DNA"/>
</dbReference>
<dbReference type="EC" id="2.7.13.3" evidence="2"/>
<dbReference type="Pfam" id="PF08447">
    <property type="entry name" value="PAS_3"/>
    <property type="match status" value="1"/>
</dbReference>